<name>C2E3K6_LACJH</name>
<dbReference type="EMBL" id="ACGR01000024">
    <property type="protein sequence ID" value="EEJ60308.1"/>
    <property type="molecule type" value="Genomic_DNA"/>
</dbReference>
<protein>
    <submittedName>
        <fullName evidence="2">Toxin-antitoxin system, antitoxin component, HicB family</fullName>
    </submittedName>
</protein>
<dbReference type="HOGENOM" id="CLU_114047_0_0_9"/>
<gene>
    <name evidence="2" type="ORF">HMPREF0528_0330</name>
</gene>
<feature type="domain" description="HicB-like antitoxin of toxin-antitoxin system" evidence="1">
    <location>
        <begin position="13"/>
        <end position="110"/>
    </location>
</feature>
<evidence type="ECO:0000313" key="2">
    <source>
        <dbReference type="EMBL" id="EEJ60308.1"/>
    </source>
</evidence>
<dbReference type="Proteomes" id="UP000003491">
    <property type="component" value="Unassembled WGS sequence"/>
</dbReference>
<dbReference type="Gene3D" id="3.30.160.250">
    <property type="match status" value="1"/>
</dbReference>
<reference evidence="2 3" key="1">
    <citation type="submission" date="2009-01" db="EMBL/GenBank/DDBJ databases">
        <authorList>
            <person name="Qin X."/>
            <person name="Bachman B."/>
            <person name="Battles P."/>
            <person name="Bell A."/>
            <person name="Bess C."/>
            <person name="Bickham C."/>
            <person name="Chaboub L."/>
            <person name="Chen D."/>
            <person name="Coyle M."/>
            <person name="Deiros D.R."/>
            <person name="Dinh H."/>
            <person name="Forbes L."/>
            <person name="Fowler G."/>
            <person name="Francisco L."/>
            <person name="Fu Q."/>
            <person name="Gubbala S."/>
            <person name="Hale W."/>
            <person name="Han Y."/>
            <person name="Hemphill L."/>
            <person name="Highlander S.K."/>
            <person name="Hirani K."/>
            <person name="Hogues M."/>
            <person name="Jackson L."/>
            <person name="Jakkamsetti A."/>
            <person name="Javaid M."/>
            <person name="Jiang H."/>
            <person name="Korchina V."/>
            <person name="Kovar C."/>
            <person name="Lara F."/>
            <person name="Lee S."/>
            <person name="Mata R."/>
            <person name="Mathew T."/>
            <person name="Moen C."/>
            <person name="Morales K."/>
            <person name="Munidasa M."/>
            <person name="Nazareth L."/>
            <person name="Ngo R."/>
            <person name="Nguyen L."/>
            <person name="Okwuonu G."/>
            <person name="Ongeri F."/>
            <person name="Patil S."/>
            <person name="Petrosino J."/>
            <person name="Pham C."/>
            <person name="Pham P."/>
            <person name="Pu L.-L."/>
            <person name="Puazo M."/>
            <person name="Raj R."/>
            <person name="Reid J."/>
            <person name="Rouhana J."/>
            <person name="Saada N."/>
            <person name="Shang Y."/>
            <person name="Simmons D."/>
            <person name="Thornton R."/>
            <person name="Warren J."/>
            <person name="Weissenberger G."/>
            <person name="Zhang J."/>
            <person name="Zhang L."/>
            <person name="Zhou C."/>
            <person name="Zhu D."/>
            <person name="Muzny D."/>
            <person name="Worley K."/>
            <person name="Gibbs R."/>
        </authorList>
    </citation>
    <scope>NUCLEOTIDE SEQUENCE [LARGE SCALE GENOMIC DNA]</scope>
    <source>
        <strain evidence="2 3">ATCC 33200</strain>
    </source>
</reference>
<dbReference type="Pfam" id="PF15919">
    <property type="entry name" value="HicB_lk_antitox"/>
    <property type="match status" value="1"/>
</dbReference>
<comment type="caution">
    <text evidence="2">The sequence shown here is derived from an EMBL/GenBank/DDBJ whole genome shotgun (WGS) entry which is preliminary data.</text>
</comment>
<accession>C2E3K6</accession>
<dbReference type="SUPFAM" id="SSF143100">
    <property type="entry name" value="TTHA1013/TTHA0281-like"/>
    <property type="match status" value="1"/>
</dbReference>
<dbReference type="InterPro" id="IPR035069">
    <property type="entry name" value="TTHA1013/TTHA0281-like"/>
</dbReference>
<organism evidence="2 3">
    <name type="scientific">Lactobacillus johnsonii ATCC 33200</name>
    <dbReference type="NCBI Taxonomy" id="525330"/>
    <lineage>
        <taxon>Bacteria</taxon>
        <taxon>Bacillati</taxon>
        <taxon>Bacillota</taxon>
        <taxon>Bacilli</taxon>
        <taxon>Lactobacillales</taxon>
        <taxon>Lactobacillaceae</taxon>
        <taxon>Lactobacillus</taxon>
    </lineage>
</organism>
<evidence type="ECO:0000313" key="3">
    <source>
        <dbReference type="Proteomes" id="UP000003491"/>
    </source>
</evidence>
<dbReference type="AlphaFoldDB" id="C2E3K6"/>
<proteinExistence type="predicted"/>
<dbReference type="InterPro" id="IPR031807">
    <property type="entry name" value="HicB-like"/>
</dbReference>
<evidence type="ECO:0000259" key="1">
    <source>
        <dbReference type="Pfam" id="PF15919"/>
    </source>
</evidence>
<sequence length="135" mass="15019">MKGIIMKERIVTYPAIFKPIEDNVYFISFPDVKGAITEGHGLKDAFEMAADALGTILFDEKKLPKMTDPAEIKIEDPGAFVALVSTDLTKSAANFEKTVRKNVTVPAKLALQAEKKKINFSKVLTEALREKLNYQ</sequence>
<dbReference type="PATRIC" id="fig|525330.7.peg.831"/>